<dbReference type="GeneID" id="4907633"/>
<evidence type="ECO:0000256" key="3">
    <source>
        <dbReference type="ARBA" id="ARBA00012513"/>
    </source>
</evidence>
<gene>
    <name evidence="14" type="ordered locus">Smar_1296</name>
</gene>
<dbReference type="GO" id="GO:0030688">
    <property type="term" value="C:preribosome, small subunit precursor"/>
    <property type="evidence" value="ECO:0007669"/>
    <property type="project" value="TreeGrafter"/>
</dbReference>
<evidence type="ECO:0000256" key="8">
    <source>
        <dbReference type="ARBA" id="ARBA00022777"/>
    </source>
</evidence>
<comment type="catalytic activity">
    <reaction evidence="11">
        <text>L-threonyl-[protein] + ATP = O-phospho-L-threonyl-[protein] + ADP + H(+)</text>
        <dbReference type="Rhea" id="RHEA:46608"/>
        <dbReference type="Rhea" id="RHEA-COMP:11060"/>
        <dbReference type="Rhea" id="RHEA-COMP:11605"/>
        <dbReference type="ChEBI" id="CHEBI:15378"/>
        <dbReference type="ChEBI" id="CHEBI:30013"/>
        <dbReference type="ChEBI" id="CHEBI:30616"/>
        <dbReference type="ChEBI" id="CHEBI:61977"/>
        <dbReference type="ChEBI" id="CHEBI:456216"/>
        <dbReference type="EC" id="2.7.11.1"/>
    </reaction>
</comment>
<dbReference type="Gene3D" id="1.10.510.10">
    <property type="entry name" value="Transferase(Phosphotransferase) domain 1"/>
    <property type="match status" value="1"/>
</dbReference>
<dbReference type="InterPro" id="IPR036388">
    <property type="entry name" value="WH-like_DNA-bd_sf"/>
</dbReference>
<dbReference type="GO" id="GO:0030490">
    <property type="term" value="P:maturation of SSU-rRNA"/>
    <property type="evidence" value="ECO:0007669"/>
    <property type="project" value="TreeGrafter"/>
</dbReference>
<comment type="cofactor">
    <cofactor evidence="1">
        <name>Mg(2+)</name>
        <dbReference type="ChEBI" id="CHEBI:18420"/>
    </cofactor>
</comment>
<evidence type="ECO:0000313" key="15">
    <source>
        <dbReference type="Proteomes" id="UP000000254"/>
    </source>
</evidence>
<dbReference type="STRING" id="399550.Smar_1296"/>
<protein>
    <recommendedName>
        <fullName evidence="3">non-specific serine/threonine protein kinase</fullName>
        <ecNumber evidence="3">2.7.11.1</ecNumber>
    </recommendedName>
</protein>
<dbReference type="GO" id="GO:0004674">
    <property type="term" value="F:protein serine/threonine kinase activity"/>
    <property type="evidence" value="ECO:0007669"/>
    <property type="project" value="UniProtKB-KW"/>
</dbReference>
<feature type="domain" description="RIO kinase" evidence="13">
    <location>
        <begin position="65"/>
        <end position="292"/>
    </location>
</feature>
<dbReference type="PANTHER" id="PTHR45852">
    <property type="entry name" value="SER/THR-PROTEIN KINASE RIO2"/>
    <property type="match status" value="1"/>
</dbReference>
<dbReference type="HOGENOM" id="CLU_018693_1_0_2"/>
<proteinExistence type="inferred from homology"/>
<dbReference type="Gene3D" id="3.30.200.20">
    <property type="entry name" value="Phosphorylase Kinase, domain 1"/>
    <property type="match status" value="1"/>
</dbReference>
<evidence type="ECO:0000256" key="1">
    <source>
        <dbReference type="ARBA" id="ARBA00001946"/>
    </source>
</evidence>
<evidence type="ECO:0000256" key="7">
    <source>
        <dbReference type="ARBA" id="ARBA00022741"/>
    </source>
</evidence>
<evidence type="ECO:0000256" key="2">
    <source>
        <dbReference type="ARBA" id="ARBA00009196"/>
    </source>
</evidence>
<dbReference type="Proteomes" id="UP000000254">
    <property type="component" value="Chromosome"/>
</dbReference>
<keyword evidence="15" id="KW-1185">Reference proteome</keyword>
<evidence type="ECO:0000256" key="9">
    <source>
        <dbReference type="ARBA" id="ARBA00022840"/>
    </source>
</evidence>
<dbReference type="InterPro" id="IPR000687">
    <property type="entry name" value="RIO_kinase"/>
</dbReference>
<dbReference type="Pfam" id="PF01163">
    <property type="entry name" value="RIO1"/>
    <property type="match status" value="1"/>
</dbReference>
<name>A3DP27_STAMF</name>
<dbReference type="AlphaFoldDB" id="A3DP27"/>
<reference evidence="14 15" key="2">
    <citation type="journal article" date="2009" name="Stand. Genomic Sci.">
        <title>Complete genome sequence of Staphylothermus marinus Stetter and Fiala 1986 type strain F1.</title>
        <authorList>
            <person name="Anderson I.J."/>
            <person name="Sun H."/>
            <person name="Lapidus A."/>
            <person name="Copeland A."/>
            <person name="Glavina Del Rio T."/>
            <person name="Tice H."/>
            <person name="Dalin E."/>
            <person name="Lucas S."/>
            <person name="Barry K."/>
            <person name="Land M."/>
            <person name="Richardson P."/>
            <person name="Huber H."/>
            <person name="Kyrpides N.C."/>
        </authorList>
    </citation>
    <scope>NUCLEOTIDE SEQUENCE [LARGE SCALE GENOMIC DNA]</scope>
    <source>
        <strain evidence="15">ATCC 43588 / DSM 3639 / JCM 9404 / F1</strain>
    </source>
</reference>
<dbReference type="KEGG" id="smr:Smar_1296"/>
<keyword evidence="5" id="KW-0808">Transferase</keyword>
<keyword evidence="7" id="KW-0547">Nucleotide-binding</keyword>
<dbReference type="InterPro" id="IPR015285">
    <property type="entry name" value="RIO2_wHTH_N"/>
</dbReference>
<keyword evidence="4" id="KW-0723">Serine/threonine-protein kinase</keyword>
<dbReference type="GO" id="GO:0046872">
    <property type="term" value="F:metal ion binding"/>
    <property type="evidence" value="ECO:0007669"/>
    <property type="project" value="UniProtKB-KW"/>
</dbReference>
<comment type="similarity">
    <text evidence="2">Belongs to the protein kinase superfamily. RIO-type Ser/Thr kinase family.</text>
</comment>
<keyword evidence="6" id="KW-0479">Metal-binding</keyword>
<organism evidence="14 15">
    <name type="scientific">Staphylothermus marinus (strain ATCC 43588 / DSM 3639 / JCM 9404 / F1)</name>
    <dbReference type="NCBI Taxonomy" id="399550"/>
    <lineage>
        <taxon>Archaea</taxon>
        <taxon>Thermoproteota</taxon>
        <taxon>Thermoprotei</taxon>
        <taxon>Desulfurococcales</taxon>
        <taxon>Desulfurococcaceae</taxon>
        <taxon>Staphylothermus</taxon>
    </lineage>
</organism>
<dbReference type="SUPFAM" id="SSF56112">
    <property type="entry name" value="Protein kinase-like (PK-like)"/>
    <property type="match status" value="1"/>
</dbReference>
<evidence type="ECO:0000256" key="6">
    <source>
        <dbReference type="ARBA" id="ARBA00022723"/>
    </source>
</evidence>
<keyword evidence="10" id="KW-0460">Magnesium</keyword>
<evidence type="ECO:0000259" key="13">
    <source>
        <dbReference type="SMART" id="SM00090"/>
    </source>
</evidence>
<dbReference type="GO" id="GO:0005524">
    <property type="term" value="F:ATP binding"/>
    <property type="evidence" value="ECO:0007669"/>
    <property type="project" value="UniProtKB-KW"/>
</dbReference>
<accession>A3DP27</accession>
<dbReference type="SUPFAM" id="SSF46785">
    <property type="entry name" value="Winged helix' DNA-binding domain"/>
    <property type="match status" value="1"/>
</dbReference>
<evidence type="ECO:0000256" key="4">
    <source>
        <dbReference type="ARBA" id="ARBA00022527"/>
    </source>
</evidence>
<dbReference type="InterPro" id="IPR018935">
    <property type="entry name" value="RIO_kinase_CS"/>
</dbReference>
<dbReference type="InterPro" id="IPR030484">
    <property type="entry name" value="Rio2"/>
</dbReference>
<dbReference type="RefSeq" id="WP_011839578.1">
    <property type="nucleotide sequence ID" value="NC_009033.1"/>
</dbReference>
<evidence type="ECO:0000256" key="11">
    <source>
        <dbReference type="ARBA" id="ARBA00047899"/>
    </source>
</evidence>
<sequence>MVKIGIIYKQLTDRDFKVLEAIERGHSKYEYVPLEIIEKYTRLPEQHVVLSLSKLHRLSLVKRKSISGYKAFRLTYLGLDMIALNYLVRKNIIEAIGDRIGVGKESEIFKAIAPGNILVAVKFMRIGRTSFRRTRIVRSWGFNPRLDWFKQAKTAAEREFKATHELFLVGADVPRPLAFNRHVVVTEYISGIELYRRPQLNNPEVVLDRILSTLRKAYLEVGIIHGDLSEYNVIVDIEKNKPYIIDWPQYVYRDDPMADHLLRRDVEYIVRFFNKHYKVGVDLEKAYLYVRGEYEHY</sequence>
<dbReference type="SMART" id="SM00090">
    <property type="entry name" value="RIO"/>
    <property type="match status" value="1"/>
</dbReference>
<dbReference type="PROSITE" id="PS01245">
    <property type="entry name" value="RIO1"/>
    <property type="match status" value="1"/>
</dbReference>
<dbReference type="Pfam" id="PF09202">
    <property type="entry name" value="Rio2_N"/>
    <property type="match status" value="1"/>
</dbReference>
<comment type="catalytic activity">
    <reaction evidence="12">
        <text>L-seryl-[protein] + ATP = O-phospho-L-seryl-[protein] + ADP + H(+)</text>
        <dbReference type="Rhea" id="RHEA:17989"/>
        <dbReference type="Rhea" id="RHEA-COMP:9863"/>
        <dbReference type="Rhea" id="RHEA-COMP:11604"/>
        <dbReference type="ChEBI" id="CHEBI:15378"/>
        <dbReference type="ChEBI" id="CHEBI:29999"/>
        <dbReference type="ChEBI" id="CHEBI:30616"/>
        <dbReference type="ChEBI" id="CHEBI:83421"/>
        <dbReference type="ChEBI" id="CHEBI:456216"/>
        <dbReference type="EC" id="2.7.11.1"/>
    </reaction>
</comment>
<reference evidence="15" key="1">
    <citation type="journal article" date="2009" name="BMC Genomics">
        <title>The complete genome sequence of Staphylothermus marinus reveals differences in sulfur metabolism among heterotrophic Crenarchaeota.</title>
        <authorList>
            <person name="Anderson I.J."/>
            <person name="Dharmarajan L."/>
            <person name="Rodriguez J."/>
            <person name="Hooper S."/>
            <person name="Porat I."/>
            <person name="Ulrich L.E."/>
            <person name="Elkins J.G."/>
            <person name="Mavromatis K."/>
            <person name="Sun H."/>
            <person name="Land M."/>
            <person name="Lapidus A."/>
            <person name="Lucas S."/>
            <person name="Barry K."/>
            <person name="Huber H."/>
            <person name="Zhulin I.B."/>
            <person name="Whitman W.B."/>
            <person name="Mukhopadhyay B."/>
            <person name="Woese C."/>
            <person name="Bristow J."/>
            <person name="Kyrpides N."/>
        </authorList>
    </citation>
    <scope>NUCLEOTIDE SEQUENCE [LARGE SCALE GENOMIC DNA]</scope>
    <source>
        <strain evidence="15">ATCC 43588 / DSM 3639 / JCM 9404 / F1</strain>
    </source>
</reference>
<evidence type="ECO:0000256" key="12">
    <source>
        <dbReference type="ARBA" id="ARBA00048679"/>
    </source>
</evidence>
<dbReference type="GO" id="GO:0005829">
    <property type="term" value="C:cytosol"/>
    <property type="evidence" value="ECO:0007669"/>
    <property type="project" value="TreeGrafter"/>
</dbReference>
<dbReference type="InterPro" id="IPR018934">
    <property type="entry name" value="RIO_dom"/>
</dbReference>
<dbReference type="PANTHER" id="PTHR45852:SF1">
    <property type="entry name" value="SERINE_THREONINE-PROTEIN KINASE RIO2"/>
    <property type="match status" value="1"/>
</dbReference>
<evidence type="ECO:0000256" key="5">
    <source>
        <dbReference type="ARBA" id="ARBA00022679"/>
    </source>
</evidence>
<evidence type="ECO:0000313" key="14">
    <source>
        <dbReference type="EMBL" id="ABN70387.1"/>
    </source>
</evidence>
<dbReference type="InterPro" id="IPR036390">
    <property type="entry name" value="WH_DNA-bd_sf"/>
</dbReference>
<dbReference type="eggNOG" id="arCOG01181">
    <property type="taxonomic scope" value="Archaea"/>
</dbReference>
<dbReference type="InterPro" id="IPR011009">
    <property type="entry name" value="Kinase-like_dom_sf"/>
</dbReference>
<dbReference type="CDD" id="cd05144">
    <property type="entry name" value="RIO2_C"/>
    <property type="match status" value="1"/>
</dbReference>
<dbReference type="Gene3D" id="1.10.10.10">
    <property type="entry name" value="Winged helix-like DNA-binding domain superfamily/Winged helix DNA-binding domain"/>
    <property type="match status" value="1"/>
</dbReference>
<evidence type="ECO:0000256" key="10">
    <source>
        <dbReference type="ARBA" id="ARBA00022842"/>
    </source>
</evidence>
<keyword evidence="9" id="KW-0067">ATP-binding</keyword>
<keyword evidence="8" id="KW-0418">Kinase</keyword>
<dbReference type="EC" id="2.7.11.1" evidence="3"/>
<dbReference type="EMBL" id="CP000575">
    <property type="protein sequence ID" value="ABN70387.1"/>
    <property type="molecule type" value="Genomic_DNA"/>
</dbReference>